<dbReference type="InterPro" id="IPR036617">
    <property type="entry name" value="BAF_sf"/>
</dbReference>
<dbReference type="EMBL" id="UYRV01022819">
    <property type="protein sequence ID" value="VDK72452.1"/>
    <property type="molecule type" value="Genomic_DNA"/>
</dbReference>
<sequence length="49" mass="5330">MNAWDSPLGDADVAEVPGIGPTYATALRARGFDKVWAPLLVHYQNCVSR</sequence>
<dbReference type="SUPFAM" id="SSF47798">
    <property type="entry name" value="Barrier-to-autointegration factor, BAF"/>
    <property type="match status" value="1"/>
</dbReference>
<name>A0A3P6S960_CYLGO</name>
<protein>
    <submittedName>
        <fullName evidence="1">Uncharacterized protein</fullName>
    </submittedName>
</protein>
<dbReference type="InterPro" id="IPR004122">
    <property type="entry name" value="BAF_prot"/>
</dbReference>
<proteinExistence type="predicted"/>
<reference evidence="1 2" key="1">
    <citation type="submission" date="2018-11" db="EMBL/GenBank/DDBJ databases">
        <authorList>
            <consortium name="Pathogen Informatics"/>
        </authorList>
    </citation>
    <scope>NUCLEOTIDE SEQUENCE [LARGE SCALE GENOMIC DNA]</scope>
</reference>
<dbReference type="Gene3D" id="1.10.150.40">
    <property type="entry name" value="Barrier-to-autointegration factor, BAF"/>
    <property type="match status" value="1"/>
</dbReference>
<evidence type="ECO:0000313" key="2">
    <source>
        <dbReference type="Proteomes" id="UP000271889"/>
    </source>
</evidence>
<dbReference type="GO" id="GO:0003677">
    <property type="term" value="F:DNA binding"/>
    <property type="evidence" value="ECO:0007669"/>
    <property type="project" value="InterPro"/>
</dbReference>
<keyword evidence="2" id="KW-1185">Reference proteome</keyword>
<dbReference type="Proteomes" id="UP000271889">
    <property type="component" value="Unassembled WGS sequence"/>
</dbReference>
<evidence type="ECO:0000313" key="1">
    <source>
        <dbReference type="EMBL" id="VDK72452.1"/>
    </source>
</evidence>
<organism evidence="1 2">
    <name type="scientific">Cylicostephanus goldi</name>
    <name type="common">Nematode worm</name>
    <dbReference type="NCBI Taxonomy" id="71465"/>
    <lineage>
        <taxon>Eukaryota</taxon>
        <taxon>Metazoa</taxon>
        <taxon>Ecdysozoa</taxon>
        <taxon>Nematoda</taxon>
        <taxon>Chromadorea</taxon>
        <taxon>Rhabditida</taxon>
        <taxon>Rhabditina</taxon>
        <taxon>Rhabditomorpha</taxon>
        <taxon>Strongyloidea</taxon>
        <taxon>Strongylidae</taxon>
        <taxon>Cylicostephanus</taxon>
    </lineage>
</organism>
<accession>A0A3P6S960</accession>
<gene>
    <name evidence="1" type="ORF">CGOC_LOCUS6833</name>
</gene>
<dbReference type="AlphaFoldDB" id="A0A3P6S960"/>
<dbReference type="Pfam" id="PF02961">
    <property type="entry name" value="SAM_BAF"/>
    <property type="match status" value="1"/>
</dbReference>